<evidence type="ECO:0000256" key="1">
    <source>
        <dbReference type="SAM" id="MobiDB-lite"/>
    </source>
</evidence>
<sequence length="95" mass="10923">MKRSNSKANAQEKKKRPEKKASTSKSSKAQKKLKYKQEESSESGKIDSDYAKFLKTYDPNEKDTGYEEEVTQKLPRTKGSKKEVSKLPEFDQESN</sequence>
<feature type="region of interest" description="Disordered" evidence="1">
    <location>
        <begin position="1"/>
        <end position="95"/>
    </location>
</feature>
<proteinExistence type="predicted"/>
<comment type="caution">
    <text evidence="2">The sequence shown here is derived from an EMBL/GenBank/DDBJ whole genome shotgun (WGS) entry which is preliminary data.</text>
</comment>
<evidence type="ECO:0000313" key="3">
    <source>
        <dbReference type="Proteomes" id="UP000265520"/>
    </source>
</evidence>
<dbReference type="AlphaFoldDB" id="A0A392Q3I0"/>
<feature type="compositionally biased region" description="Basic and acidic residues" evidence="1">
    <location>
        <begin position="35"/>
        <end position="52"/>
    </location>
</feature>
<name>A0A392Q3I0_9FABA</name>
<dbReference type="Proteomes" id="UP000265520">
    <property type="component" value="Unassembled WGS sequence"/>
</dbReference>
<organism evidence="2 3">
    <name type="scientific">Trifolium medium</name>
    <dbReference type="NCBI Taxonomy" id="97028"/>
    <lineage>
        <taxon>Eukaryota</taxon>
        <taxon>Viridiplantae</taxon>
        <taxon>Streptophyta</taxon>
        <taxon>Embryophyta</taxon>
        <taxon>Tracheophyta</taxon>
        <taxon>Spermatophyta</taxon>
        <taxon>Magnoliopsida</taxon>
        <taxon>eudicotyledons</taxon>
        <taxon>Gunneridae</taxon>
        <taxon>Pentapetalae</taxon>
        <taxon>rosids</taxon>
        <taxon>fabids</taxon>
        <taxon>Fabales</taxon>
        <taxon>Fabaceae</taxon>
        <taxon>Papilionoideae</taxon>
        <taxon>50 kb inversion clade</taxon>
        <taxon>NPAAA clade</taxon>
        <taxon>Hologalegina</taxon>
        <taxon>IRL clade</taxon>
        <taxon>Trifolieae</taxon>
        <taxon>Trifolium</taxon>
    </lineage>
</organism>
<keyword evidence="3" id="KW-1185">Reference proteome</keyword>
<evidence type="ECO:0000313" key="2">
    <source>
        <dbReference type="EMBL" id="MCI18442.1"/>
    </source>
</evidence>
<accession>A0A392Q3I0</accession>
<dbReference type="EMBL" id="LXQA010110186">
    <property type="protein sequence ID" value="MCI18442.1"/>
    <property type="molecule type" value="Genomic_DNA"/>
</dbReference>
<protein>
    <submittedName>
        <fullName evidence="2">Uncharacterized protein</fullName>
    </submittedName>
</protein>
<reference evidence="2 3" key="1">
    <citation type="journal article" date="2018" name="Front. Plant Sci.">
        <title>Red Clover (Trifolium pratense) and Zigzag Clover (T. medium) - A Picture of Genomic Similarities and Differences.</title>
        <authorList>
            <person name="Dluhosova J."/>
            <person name="Istvanek J."/>
            <person name="Nedelnik J."/>
            <person name="Repkova J."/>
        </authorList>
    </citation>
    <scope>NUCLEOTIDE SEQUENCE [LARGE SCALE GENOMIC DNA]</scope>
    <source>
        <strain evidence="3">cv. 10/8</strain>
        <tissue evidence="2">Leaf</tissue>
    </source>
</reference>
<feature type="compositionally biased region" description="Basic and acidic residues" evidence="1">
    <location>
        <begin position="80"/>
        <end position="89"/>
    </location>
</feature>